<comment type="caution">
    <text evidence="3">The sequence shown here is derived from an EMBL/GenBank/DDBJ whole genome shotgun (WGS) entry which is preliminary data.</text>
</comment>
<feature type="transmembrane region" description="Helical" evidence="2">
    <location>
        <begin position="6"/>
        <end position="26"/>
    </location>
</feature>
<name>A0ABQ8JYJ3_9APHY</name>
<keyword evidence="2" id="KW-1133">Transmembrane helix</keyword>
<organism evidence="3 4">
    <name type="scientific">Rhodofomes roseus</name>
    <dbReference type="NCBI Taxonomy" id="34475"/>
    <lineage>
        <taxon>Eukaryota</taxon>
        <taxon>Fungi</taxon>
        <taxon>Dikarya</taxon>
        <taxon>Basidiomycota</taxon>
        <taxon>Agaricomycotina</taxon>
        <taxon>Agaricomycetes</taxon>
        <taxon>Polyporales</taxon>
        <taxon>Rhodofomes</taxon>
    </lineage>
</organism>
<evidence type="ECO:0000313" key="3">
    <source>
        <dbReference type="EMBL" id="KAH9829371.1"/>
    </source>
</evidence>
<dbReference type="Proteomes" id="UP000814176">
    <property type="component" value="Unassembled WGS sequence"/>
</dbReference>
<gene>
    <name evidence="3" type="ORF">C8Q71DRAFT_790734</name>
</gene>
<dbReference type="GeneID" id="72006053"/>
<keyword evidence="2" id="KW-0812">Transmembrane</keyword>
<accession>A0ABQ8JYJ3</accession>
<keyword evidence="2" id="KW-0472">Membrane</keyword>
<proteinExistence type="predicted"/>
<dbReference type="RefSeq" id="XP_047772845.1">
    <property type="nucleotide sequence ID" value="XM_047925321.1"/>
</dbReference>
<feature type="region of interest" description="Disordered" evidence="1">
    <location>
        <begin position="208"/>
        <end position="230"/>
    </location>
</feature>
<evidence type="ECO:0000256" key="2">
    <source>
        <dbReference type="SAM" id="Phobius"/>
    </source>
</evidence>
<dbReference type="EMBL" id="JADCUA010000039">
    <property type="protein sequence ID" value="KAH9829371.1"/>
    <property type="molecule type" value="Genomic_DNA"/>
</dbReference>
<sequence>MDPLMLAYLTLAMLVLYFVFGLLVTCKLRHIPPVGNSALPFLCWLGVLRSVVHATEILQESYEKFYHTNGVLKHVTLTNWRVLIIRRRFIEEDRKEADDELSFDESVNETLQVDYTLGRASITTRTTSRSSATSSCAASQLSSPSSWTKWWLLLRRADEISTAVGRCTRRTLAVYVDVTSRTYTPPQQIEQLYMLPPAQIATERLLSDGTPEGHAHRSARPCDSPRPRRLRSPVRLLPVPLL</sequence>
<evidence type="ECO:0000256" key="1">
    <source>
        <dbReference type="SAM" id="MobiDB-lite"/>
    </source>
</evidence>
<evidence type="ECO:0000313" key="4">
    <source>
        <dbReference type="Proteomes" id="UP000814176"/>
    </source>
</evidence>
<keyword evidence="4" id="KW-1185">Reference proteome</keyword>
<reference evidence="3 4" key="1">
    <citation type="journal article" date="2021" name="Environ. Microbiol.">
        <title>Gene family expansions and transcriptome signatures uncover fungal adaptations to wood decay.</title>
        <authorList>
            <person name="Hage H."/>
            <person name="Miyauchi S."/>
            <person name="Viragh M."/>
            <person name="Drula E."/>
            <person name="Min B."/>
            <person name="Chaduli D."/>
            <person name="Navarro D."/>
            <person name="Favel A."/>
            <person name="Norest M."/>
            <person name="Lesage-Meessen L."/>
            <person name="Balint B."/>
            <person name="Merenyi Z."/>
            <person name="de Eugenio L."/>
            <person name="Morin E."/>
            <person name="Martinez A.T."/>
            <person name="Baldrian P."/>
            <person name="Stursova M."/>
            <person name="Martinez M.J."/>
            <person name="Novotny C."/>
            <person name="Magnuson J.K."/>
            <person name="Spatafora J.W."/>
            <person name="Maurice S."/>
            <person name="Pangilinan J."/>
            <person name="Andreopoulos W."/>
            <person name="LaButti K."/>
            <person name="Hundley H."/>
            <person name="Na H."/>
            <person name="Kuo A."/>
            <person name="Barry K."/>
            <person name="Lipzen A."/>
            <person name="Henrissat B."/>
            <person name="Riley R."/>
            <person name="Ahrendt S."/>
            <person name="Nagy L.G."/>
            <person name="Grigoriev I.V."/>
            <person name="Martin F."/>
            <person name="Rosso M.N."/>
        </authorList>
    </citation>
    <scope>NUCLEOTIDE SEQUENCE [LARGE SCALE GENOMIC DNA]</scope>
    <source>
        <strain evidence="3 4">CIRM-BRFM 1785</strain>
    </source>
</reference>
<protein>
    <submittedName>
        <fullName evidence="3">Uncharacterized protein</fullName>
    </submittedName>
</protein>